<dbReference type="AlphaFoldDB" id="A0A2K3NHB0"/>
<keyword evidence="1" id="KW-0175">Coiled coil</keyword>
<feature type="coiled-coil region" evidence="1">
    <location>
        <begin position="143"/>
        <end position="177"/>
    </location>
</feature>
<comment type="caution">
    <text evidence="3">The sequence shown here is derived from an EMBL/GenBank/DDBJ whole genome shotgun (WGS) entry which is preliminary data.</text>
</comment>
<organism evidence="3 4">
    <name type="scientific">Trifolium pratense</name>
    <name type="common">Red clover</name>
    <dbReference type="NCBI Taxonomy" id="57577"/>
    <lineage>
        <taxon>Eukaryota</taxon>
        <taxon>Viridiplantae</taxon>
        <taxon>Streptophyta</taxon>
        <taxon>Embryophyta</taxon>
        <taxon>Tracheophyta</taxon>
        <taxon>Spermatophyta</taxon>
        <taxon>Magnoliopsida</taxon>
        <taxon>eudicotyledons</taxon>
        <taxon>Gunneridae</taxon>
        <taxon>Pentapetalae</taxon>
        <taxon>rosids</taxon>
        <taxon>fabids</taxon>
        <taxon>Fabales</taxon>
        <taxon>Fabaceae</taxon>
        <taxon>Papilionoideae</taxon>
        <taxon>50 kb inversion clade</taxon>
        <taxon>NPAAA clade</taxon>
        <taxon>Hologalegina</taxon>
        <taxon>IRL clade</taxon>
        <taxon>Trifolieae</taxon>
        <taxon>Trifolium</taxon>
    </lineage>
</organism>
<feature type="compositionally biased region" description="Polar residues" evidence="2">
    <location>
        <begin position="45"/>
        <end position="64"/>
    </location>
</feature>
<evidence type="ECO:0000256" key="1">
    <source>
        <dbReference type="SAM" id="Coils"/>
    </source>
</evidence>
<evidence type="ECO:0000313" key="3">
    <source>
        <dbReference type="EMBL" id="PNY02403.1"/>
    </source>
</evidence>
<reference evidence="3 4" key="1">
    <citation type="journal article" date="2014" name="Am. J. Bot.">
        <title>Genome assembly and annotation for red clover (Trifolium pratense; Fabaceae).</title>
        <authorList>
            <person name="Istvanek J."/>
            <person name="Jaros M."/>
            <person name="Krenek A."/>
            <person name="Repkova J."/>
        </authorList>
    </citation>
    <scope>NUCLEOTIDE SEQUENCE [LARGE SCALE GENOMIC DNA]</scope>
    <source>
        <strain evidence="4">cv. Tatra</strain>
        <tissue evidence="3">Young leaves</tissue>
    </source>
</reference>
<gene>
    <name evidence="3" type="ORF">L195_g025710</name>
</gene>
<protein>
    <submittedName>
        <fullName evidence="3">Uncharacterized protein</fullName>
    </submittedName>
</protein>
<sequence length="321" mass="36120">MSGKELLECQGKNKRVADVIRNSPPEAPTNNSPAKPLKKRHRPEASSSPHVQFPRRSQPSSSEGVSVDDMWTSFFTEINGGGDGDDSLIRELIDKHFGKEKFHEKVKELGLERELQNSMADCIRLTFLLRVIGGMFGDSEKENKAFVGEIMELKKLMNSLKNERDKLKKTLEESIVEKSSLVARGKNLIEENYKCNVKLLIKEDAHKVIVDKLKAEIEELKGEISLQYKAGYYKALQFCSAFNSVAGALFLCFWCGIMEFLSFITVKAEEECAVLFLFLAKALNYAIVTDYPTNSSCFCNCTPEKLECVPPERPVTDPNTT</sequence>
<dbReference type="Proteomes" id="UP000236291">
    <property type="component" value="Unassembled WGS sequence"/>
</dbReference>
<name>A0A2K3NHB0_TRIPR</name>
<feature type="coiled-coil region" evidence="1">
    <location>
        <begin position="203"/>
        <end position="230"/>
    </location>
</feature>
<evidence type="ECO:0000256" key="2">
    <source>
        <dbReference type="SAM" id="MobiDB-lite"/>
    </source>
</evidence>
<proteinExistence type="predicted"/>
<reference evidence="3 4" key="2">
    <citation type="journal article" date="2017" name="Front. Plant Sci.">
        <title>Gene Classification and Mining of Molecular Markers Useful in Red Clover (Trifolium pratense) Breeding.</title>
        <authorList>
            <person name="Istvanek J."/>
            <person name="Dluhosova J."/>
            <person name="Dluhos P."/>
            <person name="Patkova L."/>
            <person name="Nedelnik J."/>
            <person name="Repkova J."/>
        </authorList>
    </citation>
    <scope>NUCLEOTIDE SEQUENCE [LARGE SCALE GENOMIC DNA]</scope>
    <source>
        <strain evidence="4">cv. Tatra</strain>
        <tissue evidence="3">Young leaves</tissue>
    </source>
</reference>
<dbReference type="EMBL" id="ASHM01021315">
    <property type="protein sequence ID" value="PNY02403.1"/>
    <property type="molecule type" value="Genomic_DNA"/>
</dbReference>
<evidence type="ECO:0000313" key="4">
    <source>
        <dbReference type="Proteomes" id="UP000236291"/>
    </source>
</evidence>
<feature type="region of interest" description="Disordered" evidence="2">
    <location>
        <begin position="1"/>
        <end position="65"/>
    </location>
</feature>
<accession>A0A2K3NHB0</accession>